<comment type="caution">
    <text evidence="3">The sequence shown here is derived from an EMBL/GenBank/DDBJ whole genome shotgun (WGS) entry which is preliminary data.</text>
</comment>
<reference evidence="3 4" key="1">
    <citation type="submission" date="2020-10" db="EMBL/GenBank/DDBJ databases">
        <authorList>
            <person name="Castelo-Branco R."/>
            <person name="Eusebio N."/>
            <person name="Adriana R."/>
            <person name="Vieira A."/>
            <person name="Brugerolle De Fraissinette N."/>
            <person name="Rezende De Castro R."/>
            <person name="Schneider M.P."/>
            <person name="Vasconcelos V."/>
            <person name="Leao P.N."/>
        </authorList>
    </citation>
    <scope>NUCLEOTIDE SEQUENCE [LARGE SCALE GENOMIC DNA]</scope>
    <source>
        <strain evidence="3 4">LEGE 03274</strain>
    </source>
</reference>
<organism evidence="3 4">
    <name type="scientific">Cyanobacterium stanieri LEGE 03274</name>
    <dbReference type="NCBI Taxonomy" id="1828756"/>
    <lineage>
        <taxon>Bacteria</taxon>
        <taxon>Bacillati</taxon>
        <taxon>Cyanobacteriota</taxon>
        <taxon>Cyanophyceae</taxon>
        <taxon>Oscillatoriophycideae</taxon>
        <taxon>Chroococcales</taxon>
        <taxon>Geminocystaceae</taxon>
        <taxon>Cyanobacterium</taxon>
    </lineage>
</organism>
<keyword evidence="1" id="KW-0472">Membrane</keyword>
<evidence type="ECO:0000259" key="2">
    <source>
        <dbReference type="PROSITE" id="PS51352"/>
    </source>
</evidence>
<dbReference type="CDD" id="cd02950">
    <property type="entry name" value="TxlA"/>
    <property type="match status" value="1"/>
</dbReference>
<feature type="domain" description="Thioredoxin" evidence="2">
    <location>
        <begin position="32"/>
        <end position="151"/>
    </location>
</feature>
<dbReference type="Proteomes" id="UP000654604">
    <property type="component" value="Unassembled WGS sequence"/>
</dbReference>
<dbReference type="EMBL" id="JADEWC010000002">
    <property type="protein sequence ID" value="MBE9221397.1"/>
    <property type="molecule type" value="Genomic_DNA"/>
</dbReference>
<dbReference type="Pfam" id="PF00085">
    <property type="entry name" value="Thioredoxin"/>
    <property type="match status" value="1"/>
</dbReference>
<dbReference type="PROSITE" id="PS51352">
    <property type="entry name" value="THIOREDOXIN_2"/>
    <property type="match status" value="1"/>
</dbReference>
<dbReference type="InterPro" id="IPR036249">
    <property type="entry name" value="Thioredoxin-like_sf"/>
</dbReference>
<dbReference type="SUPFAM" id="SSF52833">
    <property type="entry name" value="Thioredoxin-like"/>
    <property type="match status" value="1"/>
</dbReference>
<gene>
    <name evidence="3" type="ORF">IQ215_01685</name>
</gene>
<evidence type="ECO:0000313" key="3">
    <source>
        <dbReference type="EMBL" id="MBE9221397.1"/>
    </source>
</evidence>
<dbReference type="InterPro" id="IPR044241">
    <property type="entry name" value="TxlA/HCF164"/>
</dbReference>
<dbReference type="RefSeq" id="WP_193799588.1">
    <property type="nucleotide sequence ID" value="NZ_JADEWC010000002.1"/>
</dbReference>
<keyword evidence="1" id="KW-0812">Transmembrane</keyword>
<dbReference type="PANTHER" id="PTHR47353">
    <property type="entry name" value="THIOREDOXIN-LIKE PROTEIN HCF164, CHLOROPLASTIC"/>
    <property type="match status" value="1"/>
</dbReference>
<accession>A0ABR9V0J5</accession>
<keyword evidence="1" id="KW-1133">Transmembrane helix</keyword>
<evidence type="ECO:0000256" key="1">
    <source>
        <dbReference type="SAM" id="Phobius"/>
    </source>
</evidence>
<dbReference type="PROSITE" id="PS00194">
    <property type="entry name" value="THIOREDOXIN_1"/>
    <property type="match status" value="1"/>
</dbReference>
<protein>
    <submittedName>
        <fullName evidence="3">Thioredoxin family protein</fullName>
    </submittedName>
</protein>
<dbReference type="Gene3D" id="3.40.30.10">
    <property type="entry name" value="Glutaredoxin"/>
    <property type="match status" value="1"/>
</dbReference>
<dbReference type="InterPro" id="IPR013766">
    <property type="entry name" value="Thioredoxin_domain"/>
</dbReference>
<feature type="transmembrane region" description="Helical" evidence="1">
    <location>
        <begin position="14"/>
        <end position="34"/>
    </location>
</feature>
<dbReference type="InterPro" id="IPR017937">
    <property type="entry name" value="Thioredoxin_CS"/>
</dbReference>
<name>A0ABR9V0J5_9CHRO</name>
<proteinExistence type="predicted"/>
<keyword evidence="4" id="KW-1185">Reference proteome</keyword>
<dbReference type="PANTHER" id="PTHR47353:SF1">
    <property type="entry name" value="THIOREDOXIN-LIKE PROTEIN HCF164, CHLOROPLASTIC"/>
    <property type="match status" value="1"/>
</dbReference>
<sequence length="185" mass="19895">MSENTSSGVGVNGLRNLVIALVAIALSVTLVLGLQTSANSESLEAQAQNSTPLEVAVSNGKPTLMEFYANWCTSCQAMAGDMATLKQEYGNDINFVMLNVDNTKWLPEVLRYQVDGIPHFVFLDQDGSAIASTIGEQPLSIFQKNLTALINNNPLPYANSQGITSQLKNANPIIEGNQDNPRDHG</sequence>
<evidence type="ECO:0000313" key="4">
    <source>
        <dbReference type="Proteomes" id="UP000654604"/>
    </source>
</evidence>